<evidence type="ECO:0000256" key="1">
    <source>
        <dbReference type="SAM" id="SignalP"/>
    </source>
</evidence>
<evidence type="ECO:0000313" key="2">
    <source>
        <dbReference type="EMBL" id="MBB3113849.1"/>
    </source>
</evidence>
<accession>A0A7W5FRA6</accession>
<dbReference type="EMBL" id="JACHXK010000022">
    <property type="protein sequence ID" value="MBB3113849.1"/>
    <property type="molecule type" value="Genomic_DNA"/>
</dbReference>
<keyword evidence="1" id="KW-0732">Signal</keyword>
<reference evidence="2 3" key="1">
    <citation type="submission" date="2020-08" db="EMBL/GenBank/DDBJ databases">
        <title>Genomic Encyclopedia of Type Strains, Phase III (KMG-III): the genomes of soil and plant-associated and newly described type strains.</title>
        <authorList>
            <person name="Whitman W."/>
        </authorList>
    </citation>
    <scope>NUCLEOTIDE SEQUENCE [LARGE SCALE GENOMIC DNA]</scope>
    <source>
        <strain evidence="2 3">CECT 5862</strain>
    </source>
</reference>
<name>A0A7W5FRA6_9BACL</name>
<dbReference type="Proteomes" id="UP000570361">
    <property type="component" value="Unassembled WGS sequence"/>
</dbReference>
<gene>
    <name evidence="2" type="ORF">FHS18_005962</name>
</gene>
<organism evidence="2 3">
    <name type="scientific">Paenibacillus phyllosphaerae</name>
    <dbReference type="NCBI Taxonomy" id="274593"/>
    <lineage>
        <taxon>Bacteria</taxon>
        <taxon>Bacillati</taxon>
        <taxon>Bacillota</taxon>
        <taxon>Bacilli</taxon>
        <taxon>Bacillales</taxon>
        <taxon>Paenibacillaceae</taxon>
        <taxon>Paenibacillus</taxon>
    </lineage>
</organism>
<proteinExistence type="predicted"/>
<dbReference type="RefSeq" id="WP_183603915.1">
    <property type="nucleotide sequence ID" value="NZ_JACHXK010000022.1"/>
</dbReference>
<sequence>MRRITAAMLSVLLIGGLVPEGVMNAAGTDAGKPNLVNGRIEGDRTIVLTFDKLLTDLDSSEDPTGGSSDYETENVSTGYITTSIPSSENRLISAEAQGTELRMTFNSSISNLNLIDLTVYAGAVHLVDDVSSYSDEIRDYRVRTEQGKLALKQEIDAQGTGFSLEGIMAYLKTLPENTNIVGLPNINGADIRFLLSLMDFGLVDRSGLVVALEKADELLEKTKTTAGLAEKHTAFENAVAGYRELLGTGATPMQRQLDEASLALDNARFAFELASLNYRTPAGPEAIEPVPGTLLASLETVPLAKDSEAEIQLFTEADRLALLDSTSGQRAAVRVKLPSNTDNGFNNYRIGDRVGVMVGEGAASFYFQPQLVGADIARLNNSNPNDNWITFDITPYFTGVIGGSEVPNYTDLADTDVVSIKTGNVEPYVIRVDVAPTPKFVIPAETEGTTPTYTSELAAAVGDEVTVQVNEGCSVGAPTEGSCIDLYAISQAEDTPSGDGLVDYLRGLEPVSSLDASPNQSMSLSFWTGELAAGGYSVYAVDFRHQVSAPIKLTLSGESVPVVHNDAELAERLSASEPPAMVKAENIGGYTGQLQLQQDESGGYYYRSGVGKAFVADAKGLTLALQDENLSLIYLADDIRLDTAYTFPSHSSELTLSAGVERVIQARGFEGNYENLFEDDKVSIVDTASVSTAITAAEAYLVATYTIDGVDGSEPRSALSSLIEQAKLLVSELTTQAAVTQAAETLSAELSSYKQYIIGVRPMAMPEQVTPTPDTILATLASEEDLLILTGNVIERIQNGEEQAVVSVKLPSNTGAPGDYRAGDRVVAAISEWVREYTLTEADVERLGNDDVSDNTVEVDISGFFHSWMAEGLMDGDYLQLSAYTVNGSNEGLSSDWTLGPELKVSIVDTANLSTTITAAEAYLVATYTIDGVDGSEPRTALTSLIEQAMLLVSEPTTQEAVSQAAEGLNAELSSYKQYIIGVRPMAMPVQVTPAPDTVLATLAAEEDLLILTGNAIERIQNGEEQAVVSVKLPSNTGAPTDYRAGDRVVAAISEWEMEYTLTEADIERFGNDDESDNTVEVDIGGFFLLPGGLYNGMNLQLSAYTVNGSNEEMKSDGQLGPELKVSIVDTTSLGTAITAAQAYLQVTEAIDGAGSEPRSTLTSLVQQAELLLSETTTQEAINQATEEVNAELLSYKQYIIGVRPMAMPEQVTPAPDTILATLASEDDMLLLTGGVIERIQNGEEQAVVSVKLPSNTGTPTDYWAGDRVVAAISEWEMEYTLTEADIERLGNDDESDNTVEVDIGGFFLLPGGLYNGMNLQLSAYTVNGSNEAMKSNRELGPELKVSIVDTTSLSTAITTVEAYLVATYTIDGVDGSEPRTALTSLIGQAKLLVSEPTTQEAVNQATEGLSVELSSYKQYIITVRPMAMPEQVAPAPDTFLATLASEDDLLILTGDVIEQIQHGEEQAVVSVKLPSNTGAPTDYRAGDRVVAAISEWEREYTLTEADIERLGNDDGTDNTIDVDISGFFQNSRFMDGDYLQLSAYTMNGLNEESKSDRKLGTELKVEFAFEVTVSPQVVEWGEEVTVGVSTGCGFEAVEGTCAELYVLSSYEEVPSGEAELLSYLEQKNASATLDGSTGPWTTLSTEQLEPGAYRVYAVSASDEVSEPASFEVVENVISSDLEISYALKREGPSESIYVREINGYSGQLTLQGEWPVSYYYVSPDGTAFVATANGLAVAGQNEAVKRIYVAADLATDSALALPSTELTASVERYITAPGFTGVIPATVGDMITLVDRSALGVEAYNFISTNPEDSLVVNINVGETPLAEGVTAAEIYERMKQAFRNGVSGVAGSDLSFLEIGDESTYALRVMNENAEGLTAYFDRNLYFEMPYSTHAVAYIMIEASSAYLDGAFYEADDDTLTLVGGNLMALSGGDSELDITSQLVWDRMWFAFDNMMEGYVQQEFDPSHIVSTRVIDDTTLQIRFESGYFTGLQAYNLPELDNWNERTLIAIESGFLRDAYHQNIRGDDGLMQEDLVDDSYRVPRDAVSLELTGEGSITDENGTYVNAGERVFIVGDAFSRELAEGTNTNGVHFEVRLAKNTGSYQDYRVGDTIVVHLSDQYEYMAGDIPEGTGWVEEFPGQYSYTLTESDIAELENWEGEGNDTIYLELDASGFYGREDLADGVFQPYTYTRVADTVDEVTEDVVLNQWMVVDRTAPEVSAYADGGIYATLNERSDLFIVPADAEISGISDLYRVYSPVVMSQSAGESIAIDGSALSSGYYVAYAVDTAGNLSAPSSSFYVYNELPLPEGLAVEQKAHYESSGTDLIHELEADGRLVISFNQGVSDIVLERIAAALSEASSKPLTVSSDGSDVYISVNTSAISEGESTTAVFSYDVYAALDEEGIAEQELLLDVVLYGNIVDFNLPDGDEINIAFSEPITQSTDEIEATVRVGQDGAWTAVPVTYLVKQEDGTYTIIVDRTGLMEVQVTAIEVTFSTMLTDLNERSIANQVVTWLLTL</sequence>
<keyword evidence="3" id="KW-1185">Reference proteome</keyword>
<feature type="signal peptide" evidence="1">
    <location>
        <begin position="1"/>
        <end position="24"/>
    </location>
</feature>
<protein>
    <submittedName>
        <fullName evidence="2">Uncharacterized protein</fullName>
    </submittedName>
</protein>
<evidence type="ECO:0000313" key="3">
    <source>
        <dbReference type="Proteomes" id="UP000570361"/>
    </source>
</evidence>
<comment type="caution">
    <text evidence="2">The sequence shown here is derived from an EMBL/GenBank/DDBJ whole genome shotgun (WGS) entry which is preliminary data.</text>
</comment>
<feature type="chain" id="PRO_5031178867" evidence="1">
    <location>
        <begin position="25"/>
        <end position="2520"/>
    </location>
</feature>